<dbReference type="EMBL" id="GBRH01236106">
    <property type="protein sequence ID" value="JAD61789.1"/>
    <property type="molecule type" value="Transcribed_RNA"/>
</dbReference>
<sequence>MCSRRPNLLQFTPLLLRNCTMSMLYQFVQIYGYGLFCLSNF</sequence>
<evidence type="ECO:0000313" key="1">
    <source>
        <dbReference type="EMBL" id="JAD61789.1"/>
    </source>
</evidence>
<reference evidence="1" key="1">
    <citation type="submission" date="2014-09" db="EMBL/GenBank/DDBJ databases">
        <authorList>
            <person name="Magalhaes I.L.F."/>
            <person name="Oliveira U."/>
            <person name="Santos F.R."/>
            <person name="Vidigal T.H.D.A."/>
            <person name="Brescovit A.D."/>
            <person name="Santos A.J."/>
        </authorList>
    </citation>
    <scope>NUCLEOTIDE SEQUENCE</scope>
    <source>
        <tissue evidence="1">Shoot tissue taken approximately 20 cm above the soil surface</tissue>
    </source>
</reference>
<protein>
    <submittedName>
        <fullName evidence="1">Uncharacterized protein</fullName>
    </submittedName>
</protein>
<reference evidence="1" key="2">
    <citation type="journal article" date="2015" name="Data Brief">
        <title>Shoot transcriptome of the giant reed, Arundo donax.</title>
        <authorList>
            <person name="Barrero R.A."/>
            <person name="Guerrero F.D."/>
            <person name="Moolhuijzen P."/>
            <person name="Goolsby J.A."/>
            <person name="Tidwell J."/>
            <person name="Bellgard S.E."/>
            <person name="Bellgard M.I."/>
        </authorList>
    </citation>
    <scope>NUCLEOTIDE SEQUENCE</scope>
    <source>
        <tissue evidence="1">Shoot tissue taken approximately 20 cm above the soil surface</tissue>
    </source>
</reference>
<proteinExistence type="predicted"/>
<dbReference type="AlphaFoldDB" id="A0A0A9BCT0"/>
<name>A0A0A9BCT0_ARUDO</name>
<accession>A0A0A9BCT0</accession>
<organism evidence="1">
    <name type="scientific">Arundo donax</name>
    <name type="common">Giant reed</name>
    <name type="synonym">Donax arundinaceus</name>
    <dbReference type="NCBI Taxonomy" id="35708"/>
    <lineage>
        <taxon>Eukaryota</taxon>
        <taxon>Viridiplantae</taxon>
        <taxon>Streptophyta</taxon>
        <taxon>Embryophyta</taxon>
        <taxon>Tracheophyta</taxon>
        <taxon>Spermatophyta</taxon>
        <taxon>Magnoliopsida</taxon>
        <taxon>Liliopsida</taxon>
        <taxon>Poales</taxon>
        <taxon>Poaceae</taxon>
        <taxon>PACMAD clade</taxon>
        <taxon>Arundinoideae</taxon>
        <taxon>Arundineae</taxon>
        <taxon>Arundo</taxon>
    </lineage>
</organism>